<feature type="transmembrane region" description="Helical" evidence="1">
    <location>
        <begin position="161"/>
        <end position="177"/>
    </location>
</feature>
<evidence type="ECO:0000313" key="3">
    <source>
        <dbReference type="EMBL" id="AGS06235.1"/>
    </source>
</evidence>
<dbReference type="InterPro" id="IPR000326">
    <property type="entry name" value="PAP2/HPO"/>
</dbReference>
<dbReference type="CDD" id="cd01610">
    <property type="entry name" value="PAP2_like"/>
    <property type="match status" value="1"/>
</dbReference>
<keyword evidence="4" id="KW-1185">Reference proteome</keyword>
<dbReference type="AlphaFoldDB" id="A0AB33AP22"/>
<dbReference type="PANTHER" id="PTHR14969:SF13">
    <property type="entry name" value="AT30094P"/>
    <property type="match status" value="1"/>
</dbReference>
<reference evidence="3 4" key="1">
    <citation type="journal article" date="2013" name="BMC Microbiol.">
        <title>Dynamics of fecal microbial communities in children with diarrhea of unknown etiology and genomic analysis of associated Streptococcus lutetiensis.</title>
        <authorList>
            <person name="Jin D."/>
            <person name="Chen C."/>
            <person name="Li L."/>
            <person name="Lu S."/>
            <person name="Li Z."/>
            <person name="Zhou Z."/>
            <person name="Jing H."/>
            <person name="Xu Y."/>
            <person name="Du P."/>
            <person name="Wang H."/>
            <person name="Xiong Y."/>
            <person name="Zheng H."/>
            <person name="Bai X."/>
            <person name="Sun H."/>
            <person name="Wang L."/>
            <person name="Ye C."/>
            <person name="Gottschalk M."/>
            <person name="Xu J."/>
        </authorList>
    </citation>
    <scope>NUCLEOTIDE SEQUENCE [LARGE SCALE GENOMIC DNA]</scope>
    <source>
        <strain evidence="3 4">033</strain>
    </source>
</reference>
<gene>
    <name evidence="3" type="ORF">KE3_1776</name>
</gene>
<proteinExistence type="predicted"/>
<dbReference type="SMART" id="SM00014">
    <property type="entry name" value="acidPPc"/>
    <property type="match status" value="1"/>
</dbReference>
<dbReference type="EMBL" id="CP003025">
    <property type="protein sequence ID" value="AGS06235.1"/>
    <property type="molecule type" value="Genomic_DNA"/>
</dbReference>
<dbReference type="Gene3D" id="1.20.144.10">
    <property type="entry name" value="Phosphatidic acid phosphatase type 2/haloperoxidase"/>
    <property type="match status" value="1"/>
</dbReference>
<protein>
    <submittedName>
        <fullName evidence="3">Phosphatidylglycerophosphatase B</fullName>
    </submittedName>
</protein>
<evidence type="ECO:0000256" key="1">
    <source>
        <dbReference type="SAM" id="Phobius"/>
    </source>
</evidence>
<dbReference type="Pfam" id="PF01569">
    <property type="entry name" value="PAP2"/>
    <property type="match status" value="1"/>
</dbReference>
<keyword evidence="1" id="KW-1133">Transmembrane helix</keyword>
<feature type="domain" description="Phosphatidic acid phosphatase type 2/haloperoxidase" evidence="2">
    <location>
        <begin position="66"/>
        <end position="176"/>
    </location>
</feature>
<feature type="transmembrane region" description="Helical" evidence="1">
    <location>
        <begin position="40"/>
        <end position="62"/>
    </location>
</feature>
<dbReference type="Proteomes" id="UP000015268">
    <property type="component" value="Chromosome"/>
</dbReference>
<name>A0AB33AP22_9STRE</name>
<keyword evidence="1" id="KW-0472">Membrane</keyword>
<feature type="transmembrane region" description="Helical" evidence="1">
    <location>
        <begin position="68"/>
        <end position="85"/>
    </location>
</feature>
<keyword evidence="1" id="KW-0812">Transmembrane</keyword>
<evidence type="ECO:0000313" key="4">
    <source>
        <dbReference type="Proteomes" id="UP000015268"/>
    </source>
</evidence>
<accession>A0AB33AP22</accession>
<dbReference type="PANTHER" id="PTHR14969">
    <property type="entry name" value="SPHINGOSINE-1-PHOSPHATE PHOSPHOHYDROLASE"/>
    <property type="match status" value="1"/>
</dbReference>
<feature type="transmembrane region" description="Helical" evidence="1">
    <location>
        <begin position="134"/>
        <end position="155"/>
    </location>
</feature>
<dbReference type="SUPFAM" id="SSF48317">
    <property type="entry name" value="Acid phosphatase/Vanadium-dependent haloperoxidase"/>
    <property type="match status" value="1"/>
</dbReference>
<sequence>MCYNKIIITQRNPMKNYADFYAKITDPIRKNPRAVHSLRLINRLLTAVMYLVYPLLLIYLFLKQQSQLIPAIFIPGVSFILVSLMRKMINVPRPYEAWQINPLIQKDTQGQSMPSRHVFSATIISMAVLRLNPILGILFLVLSLVIAICRVIGGVHYPHDVAAGYLIGIICGLLLFLF</sequence>
<dbReference type="InterPro" id="IPR036938">
    <property type="entry name" value="PAP2/HPO_sf"/>
</dbReference>
<organism evidence="3 4">
    <name type="scientific">Streptococcus lutetiensis 033</name>
    <dbReference type="NCBI Taxonomy" id="1076934"/>
    <lineage>
        <taxon>Bacteria</taxon>
        <taxon>Bacillati</taxon>
        <taxon>Bacillota</taxon>
        <taxon>Bacilli</taxon>
        <taxon>Lactobacillales</taxon>
        <taxon>Streptococcaceae</taxon>
        <taxon>Streptococcus</taxon>
    </lineage>
</organism>
<dbReference type="KEGG" id="slu:KE3_1776"/>
<evidence type="ECO:0000259" key="2">
    <source>
        <dbReference type="SMART" id="SM00014"/>
    </source>
</evidence>